<organism evidence="4 5">
    <name type="scientific">Chitinophaga varians</name>
    <dbReference type="NCBI Taxonomy" id="2202339"/>
    <lineage>
        <taxon>Bacteria</taxon>
        <taxon>Pseudomonadati</taxon>
        <taxon>Bacteroidota</taxon>
        <taxon>Chitinophagia</taxon>
        <taxon>Chitinophagales</taxon>
        <taxon>Chitinophagaceae</taxon>
        <taxon>Chitinophaga</taxon>
    </lineage>
</organism>
<feature type="transmembrane region" description="Helical" evidence="2">
    <location>
        <begin position="151"/>
        <end position="174"/>
    </location>
</feature>
<dbReference type="PANTHER" id="PTHR30576">
    <property type="entry name" value="COLANIC BIOSYNTHESIS UDP-GLUCOSE LIPID CARRIER TRANSFERASE"/>
    <property type="match status" value="1"/>
</dbReference>
<feature type="domain" description="Bacterial sugar transferase" evidence="3">
    <location>
        <begin position="148"/>
        <end position="343"/>
    </location>
</feature>
<comment type="similarity">
    <text evidence="1">Belongs to the bacterial sugar transferase family.</text>
</comment>
<reference evidence="4 5" key="1">
    <citation type="submission" date="2020-04" db="EMBL/GenBank/DDBJ databases">
        <authorList>
            <person name="Yin C."/>
        </authorList>
    </citation>
    <scope>NUCLEOTIDE SEQUENCE [LARGE SCALE GENOMIC DNA]</scope>
    <source>
        <strain evidence="4 5">Ae27</strain>
    </source>
</reference>
<evidence type="ECO:0000256" key="2">
    <source>
        <dbReference type="SAM" id="Phobius"/>
    </source>
</evidence>
<keyword evidence="2" id="KW-0812">Transmembrane</keyword>
<dbReference type="GO" id="GO:0016780">
    <property type="term" value="F:phosphotransferase activity, for other substituted phosphate groups"/>
    <property type="evidence" value="ECO:0007669"/>
    <property type="project" value="TreeGrafter"/>
</dbReference>
<evidence type="ECO:0000313" key="5">
    <source>
        <dbReference type="Proteomes" id="UP000570474"/>
    </source>
</evidence>
<dbReference type="AlphaFoldDB" id="A0A847RU61"/>
<keyword evidence="5" id="KW-1185">Reference proteome</keyword>
<keyword evidence="2" id="KW-0472">Membrane</keyword>
<dbReference type="Proteomes" id="UP000570474">
    <property type="component" value="Unassembled WGS sequence"/>
</dbReference>
<comment type="caution">
    <text evidence="4">The sequence shown here is derived from an EMBL/GenBank/DDBJ whole genome shotgun (WGS) entry which is preliminary data.</text>
</comment>
<proteinExistence type="inferred from homology"/>
<protein>
    <submittedName>
        <fullName evidence="4">Sugar transferase</fullName>
    </submittedName>
</protein>
<evidence type="ECO:0000259" key="3">
    <source>
        <dbReference type="Pfam" id="PF02397"/>
    </source>
</evidence>
<gene>
    <name evidence="4" type="ORF">HGH92_32785</name>
</gene>
<dbReference type="EMBL" id="JABAIA010000004">
    <property type="protein sequence ID" value="NLR69120.1"/>
    <property type="molecule type" value="Genomic_DNA"/>
</dbReference>
<evidence type="ECO:0000256" key="1">
    <source>
        <dbReference type="ARBA" id="ARBA00006464"/>
    </source>
</evidence>
<evidence type="ECO:0000313" key="4">
    <source>
        <dbReference type="EMBL" id="NLR69120.1"/>
    </source>
</evidence>
<name>A0A847RU61_9BACT</name>
<sequence length="348" mass="39942">MVGQFQHKLSDDMPNFRNLLVSNVAGAEKVITELKRLYRRLPAAIVFRVNNGFETGLSQWKEFFTLQPAMTAVPFFLLTDRVTDRVRSLKKEFPFVDDVITRETFNDLPGKIEFVTRFKNMQQLPPVQQEPALPVLAQKSNRWGYFLKRTFDIIASTSLLLIASPVMLLIAIAIKLESKGNVFYASPRAGKNYKIFKFYKFRTMVADADKQLAKLKHLNQYGNNDKGAVFYKVSNDPRITRLGNFLRNTSLDEIPQLFNVLKGDMSLVGNRPLPLYEAATLTTDEWAERFIAPAGITGLWQISKRGKKEMSAEERIELDINYAHRNSFAYDMWLIMNTPKALIQKDNV</sequence>
<keyword evidence="2" id="KW-1133">Transmembrane helix</keyword>
<keyword evidence="4" id="KW-0808">Transferase</keyword>
<dbReference type="InterPro" id="IPR003362">
    <property type="entry name" value="Bact_transf"/>
</dbReference>
<dbReference type="PANTHER" id="PTHR30576:SF0">
    <property type="entry name" value="UNDECAPRENYL-PHOSPHATE N-ACETYLGALACTOSAMINYL 1-PHOSPHATE TRANSFERASE-RELATED"/>
    <property type="match status" value="1"/>
</dbReference>
<accession>A0A847RU61</accession>
<dbReference type="Pfam" id="PF02397">
    <property type="entry name" value="Bac_transf"/>
    <property type="match status" value="1"/>
</dbReference>